<sequence length="85" mass="9692">MSRQEGTMTHACRGTTRPGGSHDNTSDRAPEERNPPNTAPCSEQPHAHEHDGRHDQQKKEKKKKEKRSDNAVLRDPCVRQKKLLQ</sequence>
<gene>
    <name evidence="2" type="ORF">Tdes44962_MAKER05046</name>
</gene>
<dbReference type="EMBL" id="RIBY02002278">
    <property type="protein sequence ID" value="KAH9820956.1"/>
    <property type="molecule type" value="Genomic_DNA"/>
</dbReference>
<reference evidence="2 3" key="2">
    <citation type="journal article" date="2021" name="Curr. Genet.">
        <title>Genetic response to nitrogen starvation in the aggressive Eucalyptus foliar pathogen Teratosphaeria destructans.</title>
        <authorList>
            <person name="Havenga M."/>
            <person name="Wingfield B.D."/>
            <person name="Wingfield M.J."/>
            <person name="Dreyer L.L."/>
            <person name="Roets F."/>
            <person name="Aylward J."/>
        </authorList>
    </citation>
    <scope>NUCLEOTIDE SEQUENCE [LARGE SCALE GENOMIC DNA]</scope>
    <source>
        <strain evidence="2">CMW44962</strain>
    </source>
</reference>
<feature type="compositionally biased region" description="Basic and acidic residues" evidence="1">
    <location>
        <begin position="45"/>
        <end position="58"/>
    </location>
</feature>
<accession>A0A9W7SLM3</accession>
<comment type="caution">
    <text evidence="2">The sequence shown here is derived from an EMBL/GenBank/DDBJ whole genome shotgun (WGS) entry which is preliminary data.</text>
</comment>
<reference evidence="2 3" key="1">
    <citation type="journal article" date="2018" name="IMA Fungus">
        <title>IMA Genome-F 10: Nine draft genome sequences of Claviceps purpurea s.lat., including C. arundinis, C. humidiphila, and C. cf. spartinae, pseudomolecules for the pitch canker pathogen Fusarium circinatum, draft genome of Davidsoniella eucalypti, Grosmannia galeiformis, Quambalaria eucalypti, and Teratosphaeria destructans.</title>
        <authorList>
            <person name="Wingfield B.D."/>
            <person name="Liu M."/>
            <person name="Nguyen H.D."/>
            <person name="Lane F.A."/>
            <person name="Morgan S.W."/>
            <person name="De Vos L."/>
            <person name="Wilken P.M."/>
            <person name="Duong T.A."/>
            <person name="Aylward J."/>
            <person name="Coetzee M.P."/>
            <person name="Dadej K."/>
            <person name="De Beer Z.W."/>
            <person name="Findlay W."/>
            <person name="Havenga M."/>
            <person name="Kolarik M."/>
            <person name="Menzies J.G."/>
            <person name="Naidoo K."/>
            <person name="Pochopski O."/>
            <person name="Shoukouhi P."/>
            <person name="Santana Q.C."/>
            <person name="Seifert K.A."/>
            <person name="Soal N."/>
            <person name="Steenkamp E.T."/>
            <person name="Tatham C.T."/>
            <person name="van der Nest M.A."/>
            <person name="Wingfield M.J."/>
        </authorList>
    </citation>
    <scope>NUCLEOTIDE SEQUENCE [LARGE SCALE GENOMIC DNA]</scope>
    <source>
        <strain evidence="2">CMW44962</strain>
    </source>
</reference>
<dbReference type="AlphaFoldDB" id="A0A9W7SLM3"/>
<organism evidence="2 3">
    <name type="scientific">Teratosphaeria destructans</name>
    <dbReference type="NCBI Taxonomy" id="418781"/>
    <lineage>
        <taxon>Eukaryota</taxon>
        <taxon>Fungi</taxon>
        <taxon>Dikarya</taxon>
        <taxon>Ascomycota</taxon>
        <taxon>Pezizomycotina</taxon>
        <taxon>Dothideomycetes</taxon>
        <taxon>Dothideomycetidae</taxon>
        <taxon>Mycosphaerellales</taxon>
        <taxon>Teratosphaeriaceae</taxon>
        <taxon>Teratosphaeria</taxon>
    </lineage>
</organism>
<proteinExistence type="predicted"/>
<evidence type="ECO:0000313" key="3">
    <source>
        <dbReference type="Proteomes" id="UP001138500"/>
    </source>
</evidence>
<dbReference type="Proteomes" id="UP001138500">
    <property type="component" value="Unassembled WGS sequence"/>
</dbReference>
<feature type="compositionally biased region" description="Basic and acidic residues" evidence="1">
    <location>
        <begin position="24"/>
        <end position="34"/>
    </location>
</feature>
<evidence type="ECO:0000256" key="1">
    <source>
        <dbReference type="SAM" id="MobiDB-lite"/>
    </source>
</evidence>
<keyword evidence="3" id="KW-1185">Reference proteome</keyword>
<protein>
    <submittedName>
        <fullName evidence="2">Uncharacterized protein</fullName>
    </submittedName>
</protein>
<feature type="region of interest" description="Disordered" evidence="1">
    <location>
        <begin position="1"/>
        <end position="85"/>
    </location>
</feature>
<name>A0A9W7SLM3_9PEZI</name>
<evidence type="ECO:0000313" key="2">
    <source>
        <dbReference type="EMBL" id="KAH9820956.1"/>
    </source>
</evidence>